<gene>
    <name evidence="4" type="ORF">CSSPJE1EN1_LOCUS10442</name>
</gene>
<dbReference type="PANTHER" id="PTHR12329:SF16">
    <property type="entry name" value="BAG FAMILY MOLECULAR CHAPERONE REGULATOR 1"/>
    <property type="match status" value="1"/>
</dbReference>
<dbReference type="SUPFAM" id="SSF63491">
    <property type="entry name" value="BAG domain"/>
    <property type="match status" value="1"/>
</dbReference>
<dbReference type="InterPro" id="IPR036533">
    <property type="entry name" value="BAG_dom_sf"/>
</dbReference>
<dbReference type="Proteomes" id="UP001497444">
    <property type="component" value="Chromosome 17"/>
</dbReference>
<evidence type="ECO:0000256" key="2">
    <source>
        <dbReference type="SAM" id="MobiDB-lite"/>
    </source>
</evidence>
<dbReference type="PANTHER" id="PTHR12329">
    <property type="entry name" value="BCL2-ASSOCIATED ATHANOGENE"/>
    <property type="match status" value="1"/>
</dbReference>
<reference evidence="4" key="1">
    <citation type="submission" date="2024-02" db="EMBL/GenBank/DDBJ databases">
        <authorList>
            <consortium name="ELIXIR-Norway"/>
            <consortium name="Elixir Norway"/>
        </authorList>
    </citation>
    <scope>NUCLEOTIDE SEQUENCE</scope>
</reference>
<name>A0ABP0WDR0_9BRYO</name>
<dbReference type="InterPro" id="IPR000626">
    <property type="entry name" value="Ubiquitin-like_dom"/>
</dbReference>
<accession>A0ABP0WDR0</accession>
<proteinExistence type="predicted"/>
<evidence type="ECO:0000313" key="4">
    <source>
        <dbReference type="EMBL" id="CAK9264964.1"/>
    </source>
</evidence>
<protein>
    <recommendedName>
        <fullName evidence="3">Ubiquitin-like domain-containing protein</fullName>
    </recommendedName>
</protein>
<dbReference type="InterPro" id="IPR039773">
    <property type="entry name" value="BAG_chaperone_regulator"/>
</dbReference>
<sequence length="337" mass="36920">MFFSHNKGSKVQQGRKNERKGGGGGGYAGINNEDDNGIQLAASRKQQQQQFGSGLWEKSLKRSSSSKGVLQKGNTAVVVEQQQRQQQDAASIEWEMRPGGMLVQRRDVPDAGTAFGPLAKIKVSYGLISHDITAPAFASFGDVKKLLVSVTGLTPKEQRLLFKGIEKEDSEALHMAGVKDKAKLILMEDPAARERKVQEQYKQEQIARSYQIVTSIQAEVDKLAEQVSTSEGSFNSGDGISVSELRRLNEDLMQKLLRLDGVEAMGEVMILRKTEVKRVQGLVEAVDRLRAALMKPPPKENQVVVTTQWETFDGGMGSLAALPASSATVNANWEMFG</sequence>
<organism evidence="4 5">
    <name type="scientific">Sphagnum jensenii</name>
    <dbReference type="NCBI Taxonomy" id="128206"/>
    <lineage>
        <taxon>Eukaryota</taxon>
        <taxon>Viridiplantae</taxon>
        <taxon>Streptophyta</taxon>
        <taxon>Embryophyta</taxon>
        <taxon>Bryophyta</taxon>
        <taxon>Sphagnophytina</taxon>
        <taxon>Sphagnopsida</taxon>
        <taxon>Sphagnales</taxon>
        <taxon>Sphagnaceae</taxon>
        <taxon>Sphagnum</taxon>
    </lineage>
</organism>
<dbReference type="Gene3D" id="1.20.58.120">
    <property type="entry name" value="BAG domain"/>
    <property type="match status" value="1"/>
</dbReference>
<feature type="domain" description="Ubiquitin-like" evidence="3">
    <location>
        <begin position="139"/>
        <end position="187"/>
    </location>
</feature>
<evidence type="ECO:0000259" key="3">
    <source>
        <dbReference type="PROSITE" id="PS50053"/>
    </source>
</evidence>
<dbReference type="EMBL" id="OZ020112">
    <property type="protein sequence ID" value="CAK9264964.1"/>
    <property type="molecule type" value="Genomic_DNA"/>
</dbReference>
<evidence type="ECO:0000313" key="5">
    <source>
        <dbReference type="Proteomes" id="UP001497444"/>
    </source>
</evidence>
<dbReference type="InterPro" id="IPR003103">
    <property type="entry name" value="BAG_domain"/>
</dbReference>
<dbReference type="Pfam" id="PF02179">
    <property type="entry name" value="BAG"/>
    <property type="match status" value="1"/>
</dbReference>
<feature type="region of interest" description="Disordered" evidence="2">
    <location>
        <begin position="1"/>
        <end position="34"/>
    </location>
</feature>
<dbReference type="Gene3D" id="3.10.20.90">
    <property type="entry name" value="Phosphatidylinositol 3-kinase Catalytic Subunit, Chain A, domain 1"/>
    <property type="match status" value="1"/>
</dbReference>
<evidence type="ECO:0000256" key="1">
    <source>
        <dbReference type="ARBA" id="ARBA00023186"/>
    </source>
</evidence>
<dbReference type="PROSITE" id="PS50053">
    <property type="entry name" value="UBIQUITIN_2"/>
    <property type="match status" value="1"/>
</dbReference>
<keyword evidence="1" id="KW-0143">Chaperone</keyword>
<dbReference type="InterPro" id="IPR029071">
    <property type="entry name" value="Ubiquitin-like_domsf"/>
</dbReference>
<dbReference type="SUPFAM" id="SSF54236">
    <property type="entry name" value="Ubiquitin-like"/>
    <property type="match status" value="1"/>
</dbReference>
<keyword evidence="5" id="KW-1185">Reference proteome</keyword>